<dbReference type="SFLD" id="SFLDS00019">
    <property type="entry name" value="Glutathione_Transferase_(cytos"/>
    <property type="match status" value="1"/>
</dbReference>
<dbReference type="Gene3D" id="3.40.30.10">
    <property type="entry name" value="Glutaredoxin"/>
    <property type="match status" value="2"/>
</dbReference>
<name>A0A1I8FGQ9_9PLAT</name>
<feature type="compositionally biased region" description="Basic and acidic residues" evidence="2">
    <location>
        <begin position="188"/>
        <end position="199"/>
    </location>
</feature>
<dbReference type="GO" id="GO:0045174">
    <property type="term" value="F:glutathione dehydrogenase (ascorbate) activity"/>
    <property type="evidence" value="ECO:0007669"/>
    <property type="project" value="TreeGrafter"/>
</dbReference>
<dbReference type="SFLD" id="SFLDG00358">
    <property type="entry name" value="Main_(cytGST)"/>
    <property type="match status" value="1"/>
</dbReference>
<evidence type="ECO:0000256" key="1">
    <source>
        <dbReference type="ARBA" id="ARBA00011067"/>
    </source>
</evidence>
<dbReference type="FunFam" id="3.40.30.10:FF:000123">
    <property type="entry name" value="Glutathione transferase o1"/>
    <property type="match status" value="1"/>
</dbReference>
<dbReference type="InterPro" id="IPR005442">
    <property type="entry name" value="GST_omega"/>
</dbReference>
<feature type="compositionally biased region" description="Polar residues" evidence="2">
    <location>
        <begin position="439"/>
        <end position="448"/>
    </location>
</feature>
<evidence type="ECO:0000313" key="5">
    <source>
        <dbReference type="WBParaSite" id="maker-unitig_34107-snap-gene-0.1-mRNA-1"/>
    </source>
</evidence>
<dbReference type="GO" id="GO:0004364">
    <property type="term" value="F:glutathione transferase activity"/>
    <property type="evidence" value="ECO:0007669"/>
    <property type="project" value="UniProtKB-EC"/>
</dbReference>
<dbReference type="Pfam" id="PF13417">
    <property type="entry name" value="GST_N_3"/>
    <property type="match status" value="2"/>
</dbReference>
<dbReference type="GO" id="GO:0005737">
    <property type="term" value="C:cytoplasm"/>
    <property type="evidence" value="ECO:0007669"/>
    <property type="project" value="InterPro"/>
</dbReference>
<dbReference type="Gene3D" id="1.20.1050.10">
    <property type="match status" value="2"/>
</dbReference>
<feature type="domain" description="GST N-terminal" evidence="3">
    <location>
        <begin position="233"/>
        <end position="312"/>
    </location>
</feature>
<dbReference type="PANTHER" id="PTHR43968">
    <property type="match status" value="1"/>
</dbReference>
<dbReference type="WBParaSite" id="maker-unitig_34107-snap-gene-0.1-mRNA-1">
    <property type="protein sequence ID" value="maker-unitig_34107-snap-gene-0.1-mRNA-1"/>
    <property type="gene ID" value="maker-unitig_34107-snap-gene-0.1"/>
</dbReference>
<dbReference type="InterPro" id="IPR036249">
    <property type="entry name" value="Thioredoxin-like_sf"/>
</dbReference>
<feature type="region of interest" description="Disordered" evidence="2">
    <location>
        <begin position="434"/>
        <end position="454"/>
    </location>
</feature>
<dbReference type="InterPro" id="IPR040079">
    <property type="entry name" value="Glutathione_S-Trfase"/>
</dbReference>
<comment type="similarity">
    <text evidence="1">Belongs to the GST superfamily. Omega family.</text>
</comment>
<dbReference type="SUPFAM" id="SSF47616">
    <property type="entry name" value="GST C-terminal domain-like"/>
    <property type="match status" value="2"/>
</dbReference>
<dbReference type="PRINTS" id="PR01625">
    <property type="entry name" value="GSTRNSFRASEO"/>
</dbReference>
<protein>
    <submittedName>
        <fullName evidence="5">Glutathione transferase</fullName>
    </submittedName>
</protein>
<evidence type="ECO:0000256" key="2">
    <source>
        <dbReference type="SAM" id="MobiDB-lite"/>
    </source>
</evidence>
<dbReference type="PROSITE" id="PS50404">
    <property type="entry name" value="GST_NTER"/>
    <property type="match status" value="1"/>
</dbReference>
<dbReference type="Proteomes" id="UP000095280">
    <property type="component" value="Unplaced"/>
</dbReference>
<organism evidence="4 5">
    <name type="scientific">Macrostomum lignano</name>
    <dbReference type="NCBI Taxonomy" id="282301"/>
    <lineage>
        <taxon>Eukaryota</taxon>
        <taxon>Metazoa</taxon>
        <taxon>Spiralia</taxon>
        <taxon>Lophotrochozoa</taxon>
        <taxon>Platyhelminthes</taxon>
        <taxon>Rhabditophora</taxon>
        <taxon>Macrostomorpha</taxon>
        <taxon>Macrostomida</taxon>
        <taxon>Macrostomidae</taxon>
        <taxon>Macrostomum</taxon>
    </lineage>
</organism>
<dbReference type="AlphaFoldDB" id="A0A1I8FGQ9"/>
<accession>A0A1I8FGQ9</accession>
<feature type="region of interest" description="Disordered" evidence="2">
    <location>
        <begin position="188"/>
        <end position="211"/>
    </location>
</feature>
<reference evidence="5" key="1">
    <citation type="submission" date="2016-11" db="UniProtKB">
        <authorList>
            <consortium name="WormBaseParasite"/>
        </authorList>
    </citation>
    <scope>IDENTIFICATION</scope>
</reference>
<keyword evidence="4" id="KW-1185">Reference proteome</keyword>
<evidence type="ECO:0000259" key="3">
    <source>
        <dbReference type="PROSITE" id="PS50404"/>
    </source>
</evidence>
<dbReference type="InterPro" id="IPR004045">
    <property type="entry name" value="Glutathione_S-Trfase_N"/>
</dbReference>
<proteinExistence type="inferred from homology"/>
<dbReference type="InterPro" id="IPR036282">
    <property type="entry name" value="Glutathione-S-Trfase_C_sf"/>
</dbReference>
<dbReference type="GO" id="GO:0006749">
    <property type="term" value="P:glutathione metabolic process"/>
    <property type="evidence" value="ECO:0007669"/>
    <property type="project" value="TreeGrafter"/>
</dbReference>
<dbReference type="PANTHER" id="PTHR43968:SF6">
    <property type="entry name" value="GLUTATHIONE S-TRANSFERASE OMEGA"/>
    <property type="match status" value="1"/>
</dbReference>
<sequence length="516" mass="57444">MSNQQQPANIIFESSKHLESGEPEPQLKPNLLTLYSMRFCPFAQRTRLVLQHKQLPHQIVNVNLVRKPDWFLPSRALAKTRAHPEPPLYPGDARKRAAIRLAVGKMGDSIIPAFYRWAMRRGDEQKAQLGDTNFFGDCDQVQMADLMIWPWMERLPVAAKMLGFQLPADRFDKLLGWTSRMEQQQRAVKETHISDDYRQAPKSRHGSSRGKNVLMETAKHLESGEPEPQLKPNLLTLYSMRFCPFAQRTRLVLQHKQLPHQIVNLNLVRKPDWFLAKSASGKVPALLEPDGSVLEDSLVTSRHLEEAHRESALYPSNADKRAQMDGVIAQMGEKVIPAFYKLFGVSGDEKKAAFEQLVTELESMQSALGDSKFFAGSESVQMADLMIWPWFERLKPSCSLAGFQVPRGAAEIADVLDGQDGTAAAIKRWFSGRGRRQSSCHGNASPRNRGSRTARAAQGSEVLTLYSMLYCPYATANPPGAAAQAAAARVINVNLVAQTRLVPGQGSAASAKVANH</sequence>
<dbReference type="InterPro" id="IPR050983">
    <property type="entry name" value="GST_Omega/HSP26"/>
</dbReference>
<dbReference type="SUPFAM" id="SSF52833">
    <property type="entry name" value="Thioredoxin-like"/>
    <property type="match status" value="2"/>
</dbReference>
<evidence type="ECO:0000313" key="4">
    <source>
        <dbReference type="Proteomes" id="UP000095280"/>
    </source>
</evidence>